<dbReference type="SUPFAM" id="SSF159245">
    <property type="entry name" value="AttH-like"/>
    <property type="match status" value="1"/>
</dbReference>
<comment type="caution">
    <text evidence="1">The sequence shown here is derived from an EMBL/GenBank/DDBJ whole genome shotgun (WGS) entry which is preliminary data.</text>
</comment>
<dbReference type="OrthoDB" id="5491608at2"/>
<sequence length="311" mass="34621">MNPRDFSAPVPAGGYAWWYVDAVSDDGRSGLTVIAFVGSVFSPYYSFARRRGPVDPERHCAVNVVLYGERGRRWTMTERGASHLHRTATSFALGPSTLAWDGDALVIDIDERAAPLPRRVRGRVRVHPGTPTDATFHLDAERRHRWSPIAPCARVEVRFDQPALAWAGDGYFDSNAGSVPLEDSFDHWTWSRAPLRDGAAILYDVRRRDGSVQNLSLRVGRDGRVADYAAPAACPLPGTRWGIARATRAETPGGTRLRTTLTDAPFYARSLLDTRIDGEPVIAMHEALSMRRFVAPWVQAMLPFRMPRALR</sequence>
<evidence type="ECO:0000313" key="1">
    <source>
        <dbReference type="EMBL" id="GAN77692.1"/>
    </source>
</evidence>
<protein>
    <submittedName>
        <fullName evidence="1">Hydroxyneurosporene dehydrogenase</fullName>
    </submittedName>
</protein>
<accession>A0A0D6P7Q8</accession>
<dbReference type="Proteomes" id="UP000032680">
    <property type="component" value="Unassembled WGS sequence"/>
</dbReference>
<proteinExistence type="predicted"/>
<dbReference type="EMBL" id="BANB01000423">
    <property type="protein sequence ID" value="GAN77692.1"/>
    <property type="molecule type" value="Genomic_DNA"/>
</dbReference>
<gene>
    <name evidence="1" type="ORF">Asru_0423_02</name>
</gene>
<organism evidence="1 2">
    <name type="scientific">Acidisphaera rubrifaciens HS-AP3</name>
    <dbReference type="NCBI Taxonomy" id="1231350"/>
    <lineage>
        <taxon>Bacteria</taxon>
        <taxon>Pseudomonadati</taxon>
        <taxon>Pseudomonadota</taxon>
        <taxon>Alphaproteobacteria</taxon>
        <taxon>Acetobacterales</taxon>
        <taxon>Acetobacteraceae</taxon>
        <taxon>Acidisphaera</taxon>
    </lineage>
</organism>
<dbReference type="CDD" id="cd21471">
    <property type="entry name" value="CrtC-like"/>
    <property type="match status" value="1"/>
</dbReference>
<reference evidence="1 2" key="1">
    <citation type="submission" date="2012-11" db="EMBL/GenBank/DDBJ databases">
        <title>Whole genome sequence of Acidisphaera rubrifaciens HS-AP3.</title>
        <authorList>
            <person name="Azuma Y."/>
            <person name="Higashiura N."/>
            <person name="Hirakawa H."/>
            <person name="Matsushita K."/>
        </authorList>
    </citation>
    <scope>NUCLEOTIDE SEQUENCE [LARGE SCALE GENOMIC DNA]</scope>
    <source>
        <strain evidence="1 2">HS-AP3</strain>
    </source>
</reference>
<name>A0A0D6P7Q8_9PROT</name>
<dbReference type="AlphaFoldDB" id="A0A0D6P7Q8"/>
<evidence type="ECO:0000313" key="2">
    <source>
        <dbReference type="Proteomes" id="UP000032680"/>
    </source>
</evidence>
<keyword evidence="2" id="KW-1185">Reference proteome</keyword>
<dbReference type="RefSeq" id="WP_048861895.1">
    <property type="nucleotide sequence ID" value="NZ_BANB01000423.1"/>
</dbReference>